<feature type="compositionally biased region" description="Low complexity" evidence="1">
    <location>
        <begin position="1"/>
        <end position="18"/>
    </location>
</feature>
<reference evidence="2" key="1">
    <citation type="journal article" date="2020" name="Stud. Mycol.">
        <title>101 Dothideomycetes genomes: a test case for predicting lifestyles and emergence of pathogens.</title>
        <authorList>
            <person name="Haridas S."/>
            <person name="Albert R."/>
            <person name="Binder M."/>
            <person name="Bloem J."/>
            <person name="Labutti K."/>
            <person name="Salamov A."/>
            <person name="Andreopoulos B."/>
            <person name="Baker S."/>
            <person name="Barry K."/>
            <person name="Bills G."/>
            <person name="Bluhm B."/>
            <person name="Cannon C."/>
            <person name="Castanera R."/>
            <person name="Culley D."/>
            <person name="Daum C."/>
            <person name="Ezra D."/>
            <person name="Gonzalez J."/>
            <person name="Henrissat B."/>
            <person name="Kuo A."/>
            <person name="Liang C."/>
            <person name="Lipzen A."/>
            <person name="Lutzoni F."/>
            <person name="Magnuson J."/>
            <person name="Mondo S."/>
            <person name="Nolan M."/>
            <person name="Ohm R."/>
            <person name="Pangilinan J."/>
            <person name="Park H.-J."/>
            <person name="Ramirez L."/>
            <person name="Alfaro M."/>
            <person name="Sun H."/>
            <person name="Tritt A."/>
            <person name="Yoshinaga Y."/>
            <person name="Zwiers L.-H."/>
            <person name="Turgeon B."/>
            <person name="Goodwin S."/>
            <person name="Spatafora J."/>
            <person name="Crous P."/>
            <person name="Grigoriev I."/>
        </authorList>
    </citation>
    <scope>NUCLEOTIDE SEQUENCE</scope>
    <source>
        <strain evidence="2">ATCC 36951</strain>
    </source>
</reference>
<feature type="compositionally biased region" description="Basic and acidic residues" evidence="1">
    <location>
        <begin position="22"/>
        <end position="31"/>
    </location>
</feature>
<gene>
    <name evidence="2" type="ORF">M409DRAFT_51147</name>
</gene>
<dbReference type="Proteomes" id="UP000799537">
    <property type="component" value="Unassembled WGS sequence"/>
</dbReference>
<evidence type="ECO:0000313" key="2">
    <source>
        <dbReference type="EMBL" id="KAF2170904.1"/>
    </source>
</evidence>
<accession>A0A6A6CUR6</accession>
<dbReference type="RefSeq" id="XP_033671793.1">
    <property type="nucleotide sequence ID" value="XM_033811726.1"/>
</dbReference>
<organism evidence="2 3">
    <name type="scientific">Zasmidium cellare ATCC 36951</name>
    <dbReference type="NCBI Taxonomy" id="1080233"/>
    <lineage>
        <taxon>Eukaryota</taxon>
        <taxon>Fungi</taxon>
        <taxon>Dikarya</taxon>
        <taxon>Ascomycota</taxon>
        <taxon>Pezizomycotina</taxon>
        <taxon>Dothideomycetes</taxon>
        <taxon>Dothideomycetidae</taxon>
        <taxon>Mycosphaerellales</taxon>
        <taxon>Mycosphaerellaceae</taxon>
        <taxon>Zasmidium</taxon>
    </lineage>
</organism>
<dbReference type="GeneID" id="54564998"/>
<proteinExistence type="predicted"/>
<protein>
    <submittedName>
        <fullName evidence="2">Uncharacterized protein</fullName>
    </submittedName>
</protein>
<feature type="region of interest" description="Disordered" evidence="1">
    <location>
        <begin position="1"/>
        <end position="44"/>
    </location>
</feature>
<name>A0A6A6CUR6_ZASCE</name>
<keyword evidence="3" id="KW-1185">Reference proteome</keyword>
<feature type="compositionally biased region" description="Low complexity" evidence="1">
    <location>
        <begin position="33"/>
        <end position="44"/>
    </location>
</feature>
<dbReference type="AlphaFoldDB" id="A0A6A6CUR6"/>
<dbReference type="EMBL" id="ML993584">
    <property type="protein sequence ID" value="KAF2170904.1"/>
    <property type="molecule type" value="Genomic_DNA"/>
</dbReference>
<sequence>MSELRSASNSSSSFSLPSVHFTRGDEARRTEVPSGSSSPADAAFADAAQRQGEVKITLHVLPFLQIDSTVLETADDEYYLVPCYAKRVILRRRGEEFALRMADVRVEEVEMRLGVGQGGGRLAIEFQGRKRQESIVLKDRMARIWKELDKCMLAAVDVRSVVLVMREDESVRKKSMMRSAVRSVFSKATAR</sequence>
<evidence type="ECO:0000313" key="3">
    <source>
        <dbReference type="Proteomes" id="UP000799537"/>
    </source>
</evidence>
<evidence type="ECO:0000256" key="1">
    <source>
        <dbReference type="SAM" id="MobiDB-lite"/>
    </source>
</evidence>